<sequence>MTTLDEFMAKKANDYMAVVDSWRPQTTQFKEAYDDYKRWAGSPAGTEWTGRTANAAYERAATDCHVPDNADDTAEDAVRLATATITYEVVPNLTGGQNLIERVLAQKDRVSIDQSFNMDYHPAEGESEESIARNREHVKESERLIKEYVSKWEKGCQNLKGQADTAAQKITGCTNPKTALVDGRKVLRDAAPRTTDPNATSVNYKEMYPKTVAAATDPATVDPKVAALVPGLDPNATKAAGALAQGSLPELLDAASKAKPPIDPKAGSLTDSMVRMDPSILGRQTHVEKIPGQALDPNSPAGKASINSLRGVYQSQGLPPAQVEAKIQEALKAGGQDQYAVKFADPNAPSAAPSEHVSRDFGEQFNKFTNGISDAATRTIDGQIEQGKILTGQAGPGAPGVAEAWKEYGLAAAKQVHELTTDPLAAPKIGIEQAKDFINSPSEFIGKNIIHGTEALATGGIGGEAAAGARGLLGDLTGTEGRALTHGIDDGLTAGHHMPPAIEHPVSPAPDGLDHHVPIGPELPQSVDNIHKWLPEINHGPGTSIHDPGRWVNCGQCALAVDQRLSGAIADANAGYGTLSVPEMQAATGYRQVPATPAQIEQYLTSQGAGAHTVIGVDRAGEAGHWFNAYYDGSKVWAVDGQTNQILGWPPNMDLPGHPVTNWDMGVPK</sequence>
<reference evidence="2 3" key="1">
    <citation type="journal article" date="2019" name="Sci. Rep.">
        <title>Extended insight into the Mycobacterium chelonae-abscessus complex through whole genome sequencing of Mycobacterium salmoniphilum outbreak and Mycobacterium salmoniphilum-like strains.</title>
        <authorList>
            <person name="Behra P.R.K."/>
            <person name="Das S."/>
            <person name="Pettersson B.M.F."/>
            <person name="Shirreff L."/>
            <person name="DuCote T."/>
            <person name="Jacobsson K.G."/>
            <person name="Ennis D.G."/>
            <person name="Kirsebom L.A."/>
        </authorList>
    </citation>
    <scope>NUCLEOTIDE SEQUENCE [LARGE SCALE GENOMIC DNA]</scope>
    <source>
        <strain evidence="2 3">CCUG 60884</strain>
    </source>
</reference>
<comment type="caution">
    <text evidence="2">The sequence shown here is derived from an EMBL/GenBank/DDBJ whole genome shotgun (WGS) entry which is preliminary data.</text>
</comment>
<dbReference type="AlphaFoldDB" id="A0A4V6QFH6"/>
<dbReference type="RefSeq" id="WP_134081919.1">
    <property type="nucleotide sequence ID" value="NZ_PECL01000006.1"/>
</dbReference>
<gene>
    <name evidence="2" type="ORF">CCUG60884_00911</name>
</gene>
<evidence type="ECO:0000259" key="1">
    <source>
        <dbReference type="Pfam" id="PF15644"/>
    </source>
</evidence>
<protein>
    <recommendedName>
        <fullName evidence="1">Tox-PL domain-containing protein</fullName>
    </recommendedName>
</protein>
<dbReference type="InterPro" id="IPR028908">
    <property type="entry name" value="Tox-PL_dom"/>
</dbReference>
<evidence type="ECO:0000313" key="2">
    <source>
        <dbReference type="EMBL" id="TEA08427.1"/>
    </source>
</evidence>
<dbReference type="Proteomes" id="UP000294604">
    <property type="component" value="Unassembled WGS sequence"/>
</dbReference>
<accession>A0A4V6QFH6</accession>
<name>A0A4V6QFH6_9MYCO</name>
<proteinExistence type="predicted"/>
<dbReference type="EMBL" id="PECL01000006">
    <property type="protein sequence ID" value="TEA08427.1"/>
    <property type="molecule type" value="Genomic_DNA"/>
</dbReference>
<evidence type="ECO:0000313" key="3">
    <source>
        <dbReference type="Proteomes" id="UP000294604"/>
    </source>
</evidence>
<feature type="domain" description="Tox-PL" evidence="1">
    <location>
        <begin position="553"/>
        <end position="643"/>
    </location>
</feature>
<organism evidence="2 3">
    <name type="scientific">Mycobacteroides salmoniphilum</name>
    <dbReference type="NCBI Taxonomy" id="404941"/>
    <lineage>
        <taxon>Bacteria</taxon>
        <taxon>Bacillati</taxon>
        <taxon>Actinomycetota</taxon>
        <taxon>Actinomycetes</taxon>
        <taxon>Mycobacteriales</taxon>
        <taxon>Mycobacteriaceae</taxon>
        <taxon>Mycobacteroides</taxon>
    </lineage>
</organism>
<dbReference type="Pfam" id="PF15644">
    <property type="entry name" value="Gln_amidase"/>
    <property type="match status" value="1"/>
</dbReference>